<comment type="caution">
    <text evidence="1">The sequence shown here is derived from an EMBL/GenBank/DDBJ whole genome shotgun (WGS) entry which is preliminary data.</text>
</comment>
<dbReference type="EMBL" id="BART01037194">
    <property type="protein sequence ID" value="GAH05965.1"/>
    <property type="molecule type" value="Genomic_DNA"/>
</dbReference>
<sequence>MDTRQVFPLTGMVFGHTHQPYVKTLQNACQIGNCGDFTDSYTFIEIEGRIQA</sequence>
<organism evidence="1">
    <name type="scientific">marine sediment metagenome</name>
    <dbReference type="NCBI Taxonomy" id="412755"/>
    <lineage>
        <taxon>unclassified sequences</taxon>
        <taxon>metagenomes</taxon>
        <taxon>ecological metagenomes</taxon>
    </lineage>
</organism>
<proteinExistence type="predicted"/>
<evidence type="ECO:0000313" key="1">
    <source>
        <dbReference type="EMBL" id="GAH05965.1"/>
    </source>
</evidence>
<dbReference type="AlphaFoldDB" id="X1DCE5"/>
<feature type="non-terminal residue" evidence="1">
    <location>
        <position position="52"/>
    </location>
</feature>
<protein>
    <recommendedName>
        <fullName evidence="2">Calcineurin-like phosphoesterase domain-containing protein</fullName>
    </recommendedName>
</protein>
<name>X1DCE5_9ZZZZ</name>
<evidence type="ECO:0008006" key="2">
    <source>
        <dbReference type="Google" id="ProtNLM"/>
    </source>
</evidence>
<accession>X1DCE5</accession>
<reference evidence="1" key="1">
    <citation type="journal article" date="2014" name="Front. Microbiol.">
        <title>High frequency of phylogenetically diverse reductive dehalogenase-homologous genes in deep subseafloor sedimentary metagenomes.</title>
        <authorList>
            <person name="Kawai M."/>
            <person name="Futagami T."/>
            <person name="Toyoda A."/>
            <person name="Takaki Y."/>
            <person name="Nishi S."/>
            <person name="Hori S."/>
            <person name="Arai W."/>
            <person name="Tsubouchi T."/>
            <person name="Morono Y."/>
            <person name="Uchiyama I."/>
            <person name="Ito T."/>
            <person name="Fujiyama A."/>
            <person name="Inagaki F."/>
            <person name="Takami H."/>
        </authorList>
    </citation>
    <scope>NUCLEOTIDE SEQUENCE</scope>
    <source>
        <strain evidence="1">Expedition CK06-06</strain>
    </source>
</reference>
<gene>
    <name evidence="1" type="ORF">S01H4_62354</name>
</gene>